<sequence length="124" mass="13493">MNKKVLGVLAAALLSFGAASPAGAAESGYDLITMGQGSRTIGIAYEHNGYTGSRIEFRGESCNGRDYNFSMPANWQFRISSVQQLGDCQMGLRNRDGRYLAVGWESQLGSWNDQAVTVEFTKIT</sequence>
<evidence type="ECO:0000313" key="3">
    <source>
        <dbReference type="EMBL" id="QEU79168.1"/>
    </source>
</evidence>
<evidence type="ECO:0000313" key="2">
    <source>
        <dbReference type="EMBL" id="GGZ52388.1"/>
    </source>
</evidence>
<dbReference type="OrthoDB" id="9865357at2"/>
<keyword evidence="1" id="KW-0732">Signal</keyword>
<dbReference type="KEGG" id="ssub:CP968_13370"/>
<dbReference type="Proteomes" id="UP000634660">
    <property type="component" value="Unassembled WGS sequence"/>
</dbReference>
<evidence type="ECO:0008006" key="5">
    <source>
        <dbReference type="Google" id="ProtNLM"/>
    </source>
</evidence>
<reference evidence="3 4" key="2">
    <citation type="submission" date="2017-09" db="EMBL/GenBank/DDBJ databases">
        <authorList>
            <person name="Lee N."/>
            <person name="Cho B.-K."/>
        </authorList>
    </citation>
    <scope>NUCLEOTIDE SEQUENCE [LARGE SCALE GENOMIC DNA]</scope>
    <source>
        <strain evidence="3 4">ATCC 27467</strain>
    </source>
</reference>
<gene>
    <name evidence="3" type="ORF">CP968_13370</name>
    <name evidence="2" type="ORF">GCM10010371_09800</name>
</gene>
<dbReference type="EMBL" id="BMVX01000003">
    <property type="protein sequence ID" value="GGZ52388.1"/>
    <property type="molecule type" value="Genomic_DNA"/>
</dbReference>
<dbReference type="AlphaFoldDB" id="A0A5P2UJC6"/>
<dbReference type="Proteomes" id="UP000326831">
    <property type="component" value="Chromosome"/>
</dbReference>
<proteinExistence type="predicted"/>
<name>A0A5P2UJC6_9ACTN</name>
<accession>A0A5P2UJC6</accession>
<feature type="chain" id="PRO_5044622771" description="Beta/gamma crystallin 'Greek key' domain-containing protein" evidence="1">
    <location>
        <begin position="25"/>
        <end position="124"/>
    </location>
</feature>
<organism evidence="3 4">
    <name type="scientific">Streptomyces subrutilus</name>
    <dbReference type="NCBI Taxonomy" id="36818"/>
    <lineage>
        <taxon>Bacteria</taxon>
        <taxon>Bacillati</taxon>
        <taxon>Actinomycetota</taxon>
        <taxon>Actinomycetes</taxon>
        <taxon>Kitasatosporales</taxon>
        <taxon>Streptomycetaceae</taxon>
        <taxon>Streptomyces</taxon>
    </lineage>
</organism>
<dbReference type="RefSeq" id="WP_150518229.1">
    <property type="nucleotide sequence ID" value="NZ_BMVX01000003.1"/>
</dbReference>
<evidence type="ECO:0000256" key="1">
    <source>
        <dbReference type="SAM" id="SignalP"/>
    </source>
</evidence>
<feature type="signal peptide" evidence="1">
    <location>
        <begin position="1"/>
        <end position="24"/>
    </location>
</feature>
<reference evidence="2" key="1">
    <citation type="journal article" date="2014" name="Int. J. Syst. Evol. Microbiol.">
        <title>Complete genome sequence of Corynebacterium casei LMG S-19264T (=DSM 44701T), isolated from a smear-ripened cheese.</title>
        <authorList>
            <consortium name="US DOE Joint Genome Institute (JGI-PGF)"/>
            <person name="Walter F."/>
            <person name="Albersmeier A."/>
            <person name="Kalinowski J."/>
            <person name="Ruckert C."/>
        </authorList>
    </citation>
    <scope>NUCLEOTIDE SEQUENCE</scope>
    <source>
        <strain evidence="2">JCM 4834</strain>
    </source>
</reference>
<keyword evidence="4" id="KW-1185">Reference proteome</keyword>
<evidence type="ECO:0000313" key="4">
    <source>
        <dbReference type="Proteomes" id="UP000326831"/>
    </source>
</evidence>
<dbReference type="EMBL" id="CP023701">
    <property type="protein sequence ID" value="QEU79168.1"/>
    <property type="molecule type" value="Genomic_DNA"/>
</dbReference>
<reference evidence="2" key="3">
    <citation type="submission" date="2020-09" db="EMBL/GenBank/DDBJ databases">
        <authorList>
            <person name="Sun Q."/>
            <person name="Ohkuma M."/>
        </authorList>
    </citation>
    <scope>NUCLEOTIDE SEQUENCE</scope>
    <source>
        <strain evidence="2">JCM 4834</strain>
    </source>
</reference>
<protein>
    <recommendedName>
        <fullName evidence="5">Beta/gamma crystallin 'Greek key' domain-containing protein</fullName>
    </recommendedName>
</protein>